<dbReference type="PANTHER" id="PTHR43872:SF1">
    <property type="entry name" value="MONOOXYGENASE, PUTATIVE (AFU_ORTHOLOGUE AFUA_8G02570)-RELATED"/>
    <property type="match status" value="1"/>
</dbReference>
<dbReference type="PRINTS" id="PR00411">
    <property type="entry name" value="PNDRDTASEI"/>
</dbReference>
<reference evidence="7 8" key="1">
    <citation type="submission" date="2019-07" db="EMBL/GenBank/DDBJ databases">
        <title>Diversity of Bacteria from Kongsfjorden, Arctic.</title>
        <authorList>
            <person name="Yu Y."/>
        </authorList>
    </citation>
    <scope>NUCLEOTIDE SEQUENCE [LARGE SCALE GENOMIC DNA]</scope>
    <source>
        <strain evidence="7 8">SM1928</strain>
    </source>
</reference>
<gene>
    <name evidence="7" type="ORF">FQP90_21240</name>
</gene>
<dbReference type="GO" id="GO:0004499">
    <property type="term" value="F:N,N-dimethylaniline monooxygenase activity"/>
    <property type="evidence" value="ECO:0007669"/>
    <property type="project" value="InterPro"/>
</dbReference>
<dbReference type="GO" id="GO:0050660">
    <property type="term" value="F:flavin adenine dinucleotide binding"/>
    <property type="evidence" value="ECO:0007669"/>
    <property type="project" value="InterPro"/>
</dbReference>
<keyword evidence="5" id="KW-0560">Oxidoreductase</keyword>
<dbReference type="InterPro" id="IPR051820">
    <property type="entry name" value="FAD-binding_MO"/>
</dbReference>
<evidence type="ECO:0000256" key="1">
    <source>
        <dbReference type="ARBA" id="ARBA00001974"/>
    </source>
</evidence>
<keyword evidence="3" id="KW-0285">Flavoprotein</keyword>
<dbReference type="Pfam" id="PF00743">
    <property type="entry name" value="FMO-like"/>
    <property type="match status" value="1"/>
</dbReference>
<comment type="caution">
    <text evidence="7">The sequence shown here is derived from an EMBL/GenBank/DDBJ whole genome shotgun (WGS) entry which is preliminary data.</text>
</comment>
<keyword evidence="6" id="KW-0503">Monooxygenase</keyword>
<evidence type="ECO:0000313" key="8">
    <source>
        <dbReference type="Proteomes" id="UP000316500"/>
    </source>
</evidence>
<evidence type="ECO:0000256" key="6">
    <source>
        <dbReference type="ARBA" id="ARBA00023033"/>
    </source>
</evidence>
<dbReference type="AlphaFoldDB" id="A0A558GNN4"/>
<keyword evidence="4" id="KW-0274">FAD</keyword>
<dbReference type="GO" id="GO:0050661">
    <property type="term" value="F:NADP binding"/>
    <property type="evidence" value="ECO:0007669"/>
    <property type="project" value="InterPro"/>
</dbReference>
<organism evidence="7 8">
    <name type="scientific">Paenarthrobacter nitroguajacolicus</name>
    <name type="common">Arthrobacter nitroguajacolicus</name>
    <dbReference type="NCBI Taxonomy" id="211146"/>
    <lineage>
        <taxon>Bacteria</taxon>
        <taxon>Bacillati</taxon>
        <taxon>Actinomycetota</taxon>
        <taxon>Actinomycetes</taxon>
        <taxon>Micrococcales</taxon>
        <taxon>Micrococcaceae</taxon>
        <taxon>Paenarthrobacter</taxon>
    </lineage>
</organism>
<dbReference type="InterPro" id="IPR020946">
    <property type="entry name" value="Flavin_mOase-like"/>
</dbReference>
<evidence type="ECO:0000256" key="2">
    <source>
        <dbReference type="ARBA" id="ARBA00010139"/>
    </source>
</evidence>
<evidence type="ECO:0000313" key="7">
    <source>
        <dbReference type="EMBL" id="TVU58494.1"/>
    </source>
</evidence>
<dbReference type="Gene3D" id="3.50.50.60">
    <property type="entry name" value="FAD/NAD(P)-binding domain"/>
    <property type="match status" value="1"/>
</dbReference>
<sequence length="488" mass="55215">MMNEHVDVLIVGAGISGIGMASSLSGEGLSISILESRHELGGTWSLFQYPGIRSDSDMTTFAFRSHPWVDERTIAPGETIQEYLRSVAEQAEVARLIRYRRRVIRADWSSEAQTWRVEYEELETGEVRSLTCWMLFGATGYYRYDEGYRPSWPTLPRFQGTVVHPQQWPSDLDVRDKRVVVVGSGATAVTLVPSLADAGAKVTMLQRSPTYIAAVPSRDTLGNRIRRFLPLRVAAGANRWRGILKGMFVYEFSRRRPARMRALLHEGVTRQLGPDYPVDRHFKPDYDPWDQRLCATPDGDLFDSIRNGQADVMTDHISAFTEDGIQLASGGHLQADIIVTATGLNILMFGDIEFRIDGELIDLASRVSYRGMMLDGVPNFAFAFGYTNSSWTLKVDLITDHVRRLLRTLRRTGALTVTPHYEGRRDNLPPLIDMGSGYVKRGVHLLPRQGDGSDWRRNQNYLSDHRLFRRKIRDQSALRFTNSSVRSA</sequence>
<evidence type="ECO:0000256" key="5">
    <source>
        <dbReference type="ARBA" id="ARBA00023002"/>
    </source>
</evidence>
<dbReference type="OrthoDB" id="5168853at2"/>
<dbReference type="SUPFAM" id="SSF51905">
    <property type="entry name" value="FAD/NAD(P)-binding domain"/>
    <property type="match status" value="1"/>
</dbReference>
<comment type="similarity">
    <text evidence="2">Belongs to the FAD-binding monooxygenase family.</text>
</comment>
<dbReference type="InterPro" id="IPR036188">
    <property type="entry name" value="FAD/NAD-bd_sf"/>
</dbReference>
<name>A0A558GNN4_PAENT</name>
<evidence type="ECO:0000256" key="3">
    <source>
        <dbReference type="ARBA" id="ARBA00022630"/>
    </source>
</evidence>
<dbReference type="PANTHER" id="PTHR43872">
    <property type="entry name" value="MONOOXYGENASE, PUTATIVE (AFU_ORTHOLOGUE AFUA_8G02570)-RELATED"/>
    <property type="match status" value="1"/>
</dbReference>
<protein>
    <submittedName>
        <fullName evidence="7">NAD(P)/FAD-dependent oxidoreductase</fullName>
    </submittedName>
</protein>
<accession>A0A558GNN4</accession>
<evidence type="ECO:0000256" key="4">
    <source>
        <dbReference type="ARBA" id="ARBA00022827"/>
    </source>
</evidence>
<comment type="cofactor">
    <cofactor evidence="1">
        <name>FAD</name>
        <dbReference type="ChEBI" id="CHEBI:57692"/>
    </cofactor>
</comment>
<dbReference type="Proteomes" id="UP000316500">
    <property type="component" value="Unassembled WGS sequence"/>
</dbReference>
<dbReference type="EMBL" id="VNFK01000024">
    <property type="protein sequence ID" value="TVU58494.1"/>
    <property type="molecule type" value="Genomic_DNA"/>
</dbReference>
<proteinExistence type="inferred from homology"/>